<dbReference type="GO" id="GO:0005509">
    <property type="term" value="F:calcium ion binding"/>
    <property type="evidence" value="ECO:0007669"/>
    <property type="project" value="InterPro"/>
</dbReference>
<evidence type="ECO:0000313" key="1">
    <source>
        <dbReference type="EMBL" id="CAH1799913.1"/>
    </source>
</evidence>
<dbReference type="Pfam" id="PF13202">
    <property type="entry name" value="EF-hand_5"/>
    <property type="match status" value="1"/>
</dbReference>
<dbReference type="OrthoDB" id="427950at2759"/>
<dbReference type="Proteomes" id="UP000749559">
    <property type="component" value="Unassembled WGS sequence"/>
</dbReference>
<dbReference type="InterPro" id="IPR002048">
    <property type="entry name" value="EF_hand_dom"/>
</dbReference>
<proteinExistence type="predicted"/>
<dbReference type="CDD" id="cd00051">
    <property type="entry name" value="EFh"/>
    <property type="match status" value="1"/>
</dbReference>
<dbReference type="InterPro" id="IPR018247">
    <property type="entry name" value="EF_Hand_1_Ca_BS"/>
</dbReference>
<dbReference type="InterPro" id="IPR011992">
    <property type="entry name" value="EF-hand-dom_pair"/>
</dbReference>
<dbReference type="SMART" id="SM00054">
    <property type="entry name" value="EFh"/>
    <property type="match status" value="3"/>
</dbReference>
<dbReference type="AlphaFoldDB" id="A0A8J1TAL8"/>
<dbReference type="EMBL" id="CAIIXF020000011">
    <property type="protein sequence ID" value="CAH1799913.1"/>
    <property type="molecule type" value="Genomic_DNA"/>
</dbReference>
<accession>A0A8J1TAL8</accession>
<keyword evidence="2" id="KW-1185">Reference proteome</keyword>
<gene>
    <name evidence="1" type="ORF">OFUS_LOCUS23870</name>
</gene>
<comment type="caution">
    <text evidence="1">The sequence shown here is derived from an EMBL/GenBank/DDBJ whole genome shotgun (WGS) entry which is preliminary data.</text>
</comment>
<dbReference type="SUPFAM" id="SSF47473">
    <property type="entry name" value="EF-hand"/>
    <property type="match status" value="1"/>
</dbReference>
<evidence type="ECO:0000313" key="2">
    <source>
        <dbReference type="Proteomes" id="UP000749559"/>
    </source>
</evidence>
<name>A0A8J1TAL8_OWEFU</name>
<organism evidence="1 2">
    <name type="scientific">Owenia fusiformis</name>
    <name type="common">Polychaete worm</name>
    <dbReference type="NCBI Taxonomy" id="6347"/>
    <lineage>
        <taxon>Eukaryota</taxon>
        <taxon>Metazoa</taxon>
        <taxon>Spiralia</taxon>
        <taxon>Lophotrochozoa</taxon>
        <taxon>Annelida</taxon>
        <taxon>Polychaeta</taxon>
        <taxon>Sedentaria</taxon>
        <taxon>Canalipalpata</taxon>
        <taxon>Sabellida</taxon>
        <taxon>Oweniida</taxon>
        <taxon>Oweniidae</taxon>
        <taxon>Owenia</taxon>
    </lineage>
</organism>
<dbReference type="Gene3D" id="1.10.238.10">
    <property type="entry name" value="EF-hand"/>
    <property type="match status" value="1"/>
</dbReference>
<dbReference type="PROSITE" id="PS50222">
    <property type="entry name" value="EF_HAND_2"/>
    <property type="match status" value="2"/>
</dbReference>
<reference evidence="1" key="1">
    <citation type="submission" date="2022-03" db="EMBL/GenBank/DDBJ databases">
        <authorList>
            <person name="Martin C."/>
        </authorList>
    </citation>
    <scope>NUCLEOTIDE SEQUENCE</scope>
</reference>
<protein>
    <submittedName>
        <fullName evidence="1">Uncharacterized protein</fullName>
    </submittedName>
</protein>
<sequence>MYSRYKKQFQDARDGLCKPEKIKGFKINEKPSSIRENTRITDISAMSGSTNVNNVLDKVPATWKSKAKTFFFRFDTDGDGLHTRRDYEEIVNRLTGYLKKSGSNPSDDRLQGLKHTFIDVVWSEFVAGNHDTGSNRKVTLQEFTTNVAKKLDEREYAEAVCKAISTHYFDIIDINSDGSISLKEYGDFMELFGVDPKHAPGAFESLDADCNNEISREEFFNAMQNFWLSMDDTGFGACMLGPLIKW</sequence>
<dbReference type="PROSITE" id="PS00018">
    <property type="entry name" value="EF_HAND_1"/>
    <property type="match status" value="2"/>
</dbReference>